<dbReference type="FunFam" id="3.10.20.550:FF:000001">
    <property type="entry name" value="Histone deacetylase complex subunit SAP18"/>
    <property type="match status" value="1"/>
</dbReference>
<reference evidence="10 11" key="1">
    <citation type="journal article" date="2008" name="Nature">
        <title>Genome analysis of the platypus reveals unique signatures of evolution.</title>
        <authorList>
            <person name="Warren W.C."/>
            <person name="Hillier L.W."/>
            <person name="Marshall Graves J.A."/>
            <person name="Birney E."/>
            <person name="Ponting C.P."/>
            <person name="Grutzner F."/>
            <person name="Belov K."/>
            <person name="Miller W."/>
            <person name="Clarke L."/>
            <person name="Chinwalla A.T."/>
            <person name="Yang S.P."/>
            <person name="Heger A."/>
            <person name="Locke D.P."/>
            <person name="Miethke P."/>
            <person name="Waters P.D."/>
            <person name="Veyrunes F."/>
            <person name="Fulton L."/>
            <person name="Fulton B."/>
            <person name="Graves T."/>
            <person name="Wallis J."/>
            <person name="Puente X.S."/>
            <person name="Lopez-Otin C."/>
            <person name="Ordonez G.R."/>
            <person name="Eichler E.E."/>
            <person name="Chen L."/>
            <person name="Cheng Z."/>
            <person name="Deakin J.E."/>
            <person name="Alsop A."/>
            <person name="Thompson K."/>
            <person name="Kirby P."/>
            <person name="Papenfuss A.T."/>
            <person name="Wakefield M.J."/>
            <person name="Olender T."/>
            <person name="Lancet D."/>
            <person name="Huttley G.A."/>
            <person name="Smit A.F."/>
            <person name="Pask A."/>
            <person name="Temple-Smith P."/>
            <person name="Batzer M.A."/>
            <person name="Walker J.A."/>
            <person name="Konkel M.K."/>
            <person name="Harris R.S."/>
            <person name="Whittington C.M."/>
            <person name="Wong E.S."/>
            <person name="Gemmell N.J."/>
            <person name="Buschiazzo E."/>
            <person name="Vargas Jentzsch I.M."/>
            <person name="Merkel A."/>
            <person name="Schmitz J."/>
            <person name="Zemann A."/>
            <person name="Churakov G."/>
            <person name="Kriegs J.O."/>
            <person name="Brosius J."/>
            <person name="Murchison E.P."/>
            <person name="Sachidanandam R."/>
            <person name="Smith C."/>
            <person name="Hannon G.J."/>
            <person name="Tsend-Ayush E."/>
            <person name="McMillan D."/>
            <person name="Attenborough R."/>
            <person name="Rens W."/>
            <person name="Ferguson-Smith M."/>
            <person name="Lefevre C.M."/>
            <person name="Sharp J.A."/>
            <person name="Nicholas K.R."/>
            <person name="Ray D.A."/>
            <person name="Kube M."/>
            <person name="Reinhardt R."/>
            <person name="Pringle T.H."/>
            <person name="Taylor J."/>
            <person name="Jones R.C."/>
            <person name="Nixon B."/>
            <person name="Dacheux J.L."/>
            <person name="Niwa H."/>
            <person name="Sekita Y."/>
            <person name="Huang X."/>
            <person name="Stark A."/>
            <person name="Kheradpour P."/>
            <person name="Kellis M."/>
            <person name="Flicek P."/>
            <person name="Chen Y."/>
            <person name="Webber C."/>
            <person name="Hardison R."/>
            <person name="Nelson J."/>
            <person name="Hallsworth-Pepin K."/>
            <person name="Delehaunty K."/>
            <person name="Markovic C."/>
            <person name="Minx P."/>
            <person name="Feng Y."/>
            <person name="Kremitzki C."/>
            <person name="Mitreva M."/>
            <person name="Glasscock J."/>
            <person name="Wylie T."/>
            <person name="Wohldmann P."/>
            <person name="Thiru P."/>
            <person name="Nhan M.N."/>
            <person name="Pohl C.S."/>
            <person name="Smith S.M."/>
            <person name="Hou S."/>
            <person name="Nefedov M."/>
            <person name="de Jong P.J."/>
            <person name="Renfree M.B."/>
            <person name="Mardis E.R."/>
            <person name="Wilson R.K."/>
        </authorList>
    </citation>
    <scope>NUCLEOTIDE SEQUENCE [LARGE SCALE GENOMIC DNA]</scope>
    <source>
        <strain evidence="10 11">Glennie</strain>
    </source>
</reference>
<reference evidence="10" key="3">
    <citation type="submission" date="2025-09" db="UniProtKB">
        <authorList>
            <consortium name="Ensembl"/>
        </authorList>
    </citation>
    <scope>IDENTIFICATION</scope>
    <source>
        <strain evidence="10">Glennie</strain>
    </source>
</reference>
<dbReference type="InParanoid" id="F7EKL0"/>
<dbReference type="GO" id="GO:0000776">
    <property type="term" value="C:kinetochore"/>
    <property type="evidence" value="ECO:0000318"/>
    <property type="project" value="GO_Central"/>
</dbReference>
<keyword evidence="5" id="KW-0804">Transcription</keyword>
<gene>
    <name evidence="10" type="primary">SAP18</name>
</gene>
<dbReference type="InterPro" id="IPR042534">
    <property type="entry name" value="SAP18_sf"/>
</dbReference>
<evidence type="ECO:0000256" key="3">
    <source>
        <dbReference type="ARBA" id="ARBA00022491"/>
    </source>
</evidence>
<feature type="compositionally biased region" description="Polar residues" evidence="9">
    <location>
        <begin position="34"/>
        <end position="46"/>
    </location>
</feature>
<reference evidence="10" key="2">
    <citation type="submission" date="2025-08" db="UniProtKB">
        <authorList>
            <consortium name="Ensembl"/>
        </authorList>
    </citation>
    <scope>IDENTIFICATION</scope>
    <source>
        <strain evidence="10">Glennie</strain>
    </source>
</reference>
<evidence type="ECO:0000256" key="6">
    <source>
        <dbReference type="ARBA" id="ARBA00030511"/>
    </source>
</evidence>
<dbReference type="Bgee" id="ENSOANG00000009035">
    <property type="expression patterns" value="Expressed in endometrium and 7 other cell types or tissues"/>
</dbReference>
<name>F7EKL0_ORNAN</name>
<evidence type="ECO:0000256" key="5">
    <source>
        <dbReference type="ARBA" id="ARBA00023163"/>
    </source>
</evidence>
<feature type="compositionally biased region" description="Low complexity" evidence="9">
    <location>
        <begin position="72"/>
        <end position="81"/>
    </location>
</feature>
<dbReference type="GO" id="GO:0005876">
    <property type="term" value="C:spindle microtubule"/>
    <property type="evidence" value="ECO:0000318"/>
    <property type="project" value="GO_Central"/>
</dbReference>
<dbReference type="HOGENOM" id="CLU_033334_1_0_1"/>
<accession>F7EKL0</accession>
<evidence type="ECO:0000313" key="10">
    <source>
        <dbReference type="Ensembl" id="ENSOANP00000014376.3"/>
    </source>
</evidence>
<evidence type="ECO:0000256" key="7">
    <source>
        <dbReference type="ARBA" id="ARBA00063057"/>
    </source>
</evidence>
<keyword evidence="11" id="KW-1185">Reference proteome</keyword>
<dbReference type="PANTHER" id="PTHR13082">
    <property type="entry name" value="SAP18"/>
    <property type="match status" value="1"/>
</dbReference>
<dbReference type="PANTHER" id="PTHR13082:SF0">
    <property type="entry name" value="HISTONE DEACETYLASE COMPLEX SUBUNIT SAP18"/>
    <property type="match status" value="1"/>
</dbReference>
<organism evidence="10 11">
    <name type="scientific">Ornithorhynchus anatinus</name>
    <name type="common">Duckbill platypus</name>
    <dbReference type="NCBI Taxonomy" id="9258"/>
    <lineage>
        <taxon>Eukaryota</taxon>
        <taxon>Metazoa</taxon>
        <taxon>Chordata</taxon>
        <taxon>Craniata</taxon>
        <taxon>Vertebrata</taxon>
        <taxon>Euteleostomi</taxon>
        <taxon>Mammalia</taxon>
        <taxon>Monotremata</taxon>
        <taxon>Ornithorhynchidae</taxon>
        <taxon>Ornithorhynchus</taxon>
    </lineage>
</organism>
<keyword evidence="4" id="KW-0805">Transcription regulation</keyword>
<dbReference type="GO" id="GO:0007059">
    <property type="term" value="P:chromosome segregation"/>
    <property type="evidence" value="ECO:0000318"/>
    <property type="project" value="GO_Central"/>
</dbReference>
<dbReference type="STRING" id="9258.ENSOANP00000014376"/>
<dbReference type="GO" id="GO:0000940">
    <property type="term" value="C:outer kinetochore"/>
    <property type="evidence" value="ECO:0000318"/>
    <property type="project" value="GO_Central"/>
</dbReference>
<evidence type="ECO:0000256" key="9">
    <source>
        <dbReference type="SAM" id="MobiDB-lite"/>
    </source>
</evidence>
<evidence type="ECO:0000256" key="2">
    <source>
        <dbReference type="ARBA" id="ARBA00017426"/>
    </source>
</evidence>
<protein>
    <recommendedName>
        <fullName evidence="2">Histone deacetylase complex subunit SAP18</fullName>
    </recommendedName>
    <alternativeName>
        <fullName evidence="6">18 kDa Sin3-associated polypeptide</fullName>
    </alternativeName>
    <alternativeName>
        <fullName evidence="8">Sin3-associated polypeptide p18</fullName>
    </alternativeName>
</protein>
<dbReference type="Gene3D" id="3.10.20.550">
    <property type="entry name" value="ASAP complex, SAP18 subunit"/>
    <property type="match status" value="1"/>
</dbReference>
<evidence type="ECO:0000313" key="11">
    <source>
        <dbReference type="Proteomes" id="UP000002279"/>
    </source>
</evidence>
<feature type="compositionally biased region" description="Basic and acidic residues" evidence="9">
    <location>
        <begin position="109"/>
        <end position="118"/>
    </location>
</feature>
<dbReference type="Proteomes" id="UP000002279">
    <property type="component" value="Chromosome 20"/>
</dbReference>
<evidence type="ECO:0000256" key="4">
    <source>
        <dbReference type="ARBA" id="ARBA00023015"/>
    </source>
</evidence>
<dbReference type="GO" id="GO:0000278">
    <property type="term" value="P:mitotic cell cycle"/>
    <property type="evidence" value="ECO:0000318"/>
    <property type="project" value="GO_Central"/>
</dbReference>
<dbReference type="Ensembl" id="ENSOANT00000014379.4">
    <property type="protein sequence ID" value="ENSOANP00000014376.3"/>
    <property type="gene ID" value="ENSOANG00000009035.4"/>
</dbReference>
<dbReference type="eggNOG" id="ENOG502QSTX">
    <property type="taxonomic scope" value="Eukaryota"/>
</dbReference>
<dbReference type="InterPro" id="IPR010516">
    <property type="entry name" value="SAP18"/>
</dbReference>
<feature type="region of interest" description="Disordered" evidence="9">
    <location>
        <begin position="28"/>
        <end position="182"/>
    </location>
</feature>
<evidence type="ECO:0000256" key="8">
    <source>
        <dbReference type="ARBA" id="ARBA00081958"/>
    </source>
</evidence>
<dbReference type="AlphaFoldDB" id="F7EKL0"/>
<proteinExistence type="inferred from homology"/>
<dbReference type="Pfam" id="PF06487">
    <property type="entry name" value="SAP18"/>
    <property type="match status" value="1"/>
</dbReference>
<feature type="compositionally biased region" description="Basic and acidic residues" evidence="9">
    <location>
        <begin position="203"/>
        <end position="230"/>
    </location>
</feature>
<evidence type="ECO:0000256" key="1">
    <source>
        <dbReference type="ARBA" id="ARBA00009143"/>
    </source>
</evidence>
<sequence>PSSPELPHFAGLGLCRLCTHWPTELQAGPFDGRSCSTSPLKGSSSPHDCRGSLGARGQAGRGVRGKAGPGGSLSQRLSQGGEAQDWNFLPGGKGRREGVGPDEEGGTVEWKHLARERPNAFQGPGRGTLPARGTRPPLSGRQRERAATTSPPPTRTHAPPLRFLSRPSAPPPPDGSTRRRPGPALALARSSALMLAAAGVGGHSERLGGRRGKMAVESRVTQEEIKKEPEKPIDREKTCPLLLRVFTTNNGRHHRMDEFSRGNVPSSELQIYTWMDATLKELTSLVKEVYPEARKKGTHFNFAIVFTDLKRPGYRVKEIGSTMSGRKGTDDSMTLQSQKFQIGDYLDIAITPPNRAPPPSGRMRPY</sequence>
<dbReference type="GeneTree" id="ENSGT00390000003152"/>
<comment type="similarity">
    <text evidence="1">Belongs to the SAP18 family.</text>
</comment>
<keyword evidence="3" id="KW-0678">Repressor</keyword>
<comment type="subunit">
    <text evidence="7">Found in a mRNA splicing-dependent exon junction complex (EJC). Component of the heterotrimeric ASAP (apoptosis- and splicing-associated protein) and PSAP complexes consisting of RNPS1, SAP18 and either ACIN1 or PNN, respectively; the ASAP and PSAP complexes probably are formed mutually exclusive. For the ASAP complex, the association of SAP18 seems to require a preformed RNPS1:ACIN1 complex. Forms a complex with SIN3A and HDAC1. Interacts with SUFU.</text>
</comment>
<feature type="compositionally biased region" description="Gly residues" evidence="9">
    <location>
        <begin position="57"/>
        <end position="71"/>
    </location>
</feature>
<feature type="region of interest" description="Disordered" evidence="9">
    <location>
        <begin position="202"/>
        <end position="230"/>
    </location>
</feature>